<accession>A0A2S6ACA4</accession>
<dbReference type="Pfam" id="PF13459">
    <property type="entry name" value="Fer4_15"/>
    <property type="match status" value="1"/>
</dbReference>
<organism evidence="2 3">
    <name type="scientific">Nocardia nova</name>
    <dbReference type="NCBI Taxonomy" id="37330"/>
    <lineage>
        <taxon>Bacteria</taxon>
        <taxon>Bacillati</taxon>
        <taxon>Actinomycetota</taxon>
        <taxon>Actinomycetes</taxon>
        <taxon>Mycobacteriales</taxon>
        <taxon>Nocardiaceae</taxon>
        <taxon>Nocardia</taxon>
    </lineage>
</organism>
<gene>
    <name evidence="2" type="ORF">C5F51_06275</name>
</gene>
<feature type="compositionally biased region" description="Basic residues" evidence="1">
    <location>
        <begin position="33"/>
        <end position="64"/>
    </location>
</feature>
<keyword evidence="3" id="KW-1185">Reference proteome</keyword>
<dbReference type="AlphaFoldDB" id="A0A2S6ACA4"/>
<evidence type="ECO:0000313" key="3">
    <source>
        <dbReference type="Proteomes" id="UP000238356"/>
    </source>
</evidence>
<sequence>MRAAGHRGHHRVPRRPERRTVRAVPERITAAGPHRRRSGGPRPHPAPRRRPHRRSGRRSRRLPPPRRDRTPGTFGPGCLRRGNRPPPARFLPCPFPGSRAVTAPDRPTWRLHIDWTRCDGRGLCSELLPHAIARDDWGFPLTRDHRDPVLDSGAAAAARDAVSLCPRLALSLRRIG</sequence>
<evidence type="ECO:0000313" key="2">
    <source>
        <dbReference type="EMBL" id="PPJ31421.1"/>
    </source>
</evidence>
<reference evidence="2 3" key="1">
    <citation type="submission" date="2018-02" db="EMBL/GenBank/DDBJ databases">
        <title>8 Nocardia nova and 1 Nocardia cyriacigeorgica strain used for evolution to TMP-SMX.</title>
        <authorList>
            <person name="Mehta H."/>
            <person name="Weng J."/>
            <person name="Shamoo Y."/>
        </authorList>
    </citation>
    <scope>NUCLEOTIDE SEQUENCE [LARGE SCALE GENOMIC DNA]</scope>
    <source>
        <strain evidence="2 3">BAA2227</strain>
    </source>
</reference>
<dbReference type="EMBL" id="PSZD01000003">
    <property type="protein sequence ID" value="PPJ31421.1"/>
    <property type="molecule type" value="Genomic_DNA"/>
</dbReference>
<dbReference type="Gene3D" id="3.30.70.20">
    <property type="match status" value="1"/>
</dbReference>
<evidence type="ECO:0000256" key="1">
    <source>
        <dbReference type="SAM" id="MobiDB-lite"/>
    </source>
</evidence>
<dbReference type="Proteomes" id="UP000238356">
    <property type="component" value="Unassembled WGS sequence"/>
</dbReference>
<feature type="region of interest" description="Disordered" evidence="1">
    <location>
        <begin position="1"/>
        <end position="85"/>
    </location>
</feature>
<dbReference type="SUPFAM" id="SSF54862">
    <property type="entry name" value="4Fe-4S ferredoxins"/>
    <property type="match status" value="1"/>
</dbReference>
<name>A0A2S6ACA4_9NOCA</name>
<feature type="compositionally biased region" description="Basic residues" evidence="1">
    <location>
        <begin position="1"/>
        <end position="13"/>
    </location>
</feature>
<comment type="caution">
    <text evidence="2">The sequence shown here is derived from an EMBL/GenBank/DDBJ whole genome shotgun (WGS) entry which is preliminary data.</text>
</comment>
<proteinExistence type="predicted"/>
<protein>
    <submittedName>
        <fullName evidence="2">Ferredoxin</fullName>
    </submittedName>
</protein>